<evidence type="ECO:0000313" key="2">
    <source>
        <dbReference type="Proteomes" id="UP000015241"/>
    </source>
</evidence>
<dbReference type="InParanoid" id="S8EHD2"/>
<evidence type="ECO:0000313" key="1">
    <source>
        <dbReference type="EMBL" id="EPT02644.1"/>
    </source>
</evidence>
<sequence length="143" mass="16118">MTTYSKQQTEPAALCQIHSISPEHVSRKLRTAGRLLMYEQETSMMLLAHGEIAVLVDLSLCLEPFKATPWLKESHSILTVIGTLEELDSPYRPPVLPLHARPVEVDLQLVLRAISVRECPQLDLELWNRAISLRDQQLGAITP</sequence>
<organism evidence="1 2">
    <name type="scientific">Fomitopsis schrenkii</name>
    <name type="common">Brown rot fungus</name>
    <dbReference type="NCBI Taxonomy" id="2126942"/>
    <lineage>
        <taxon>Eukaryota</taxon>
        <taxon>Fungi</taxon>
        <taxon>Dikarya</taxon>
        <taxon>Basidiomycota</taxon>
        <taxon>Agaricomycotina</taxon>
        <taxon>Agaricomycetes</taxon>
        <taxon>Polyporales</taxon>
        <taxon>Fomitopsis</taxon>
    </lineage>
</organism>
<dbReference type="Pfam" id="PF15490">
    <property type="entry name" value="Ten1_2"/>
    <property type="match status" value="1"/>
</dbReference>
<proteinExistence type="predicted"/>
<dbReference type="GO" id="GO:0003697">
    <property type="term" value="F:single-stranded DNA binding"/>
    <property type="evidence" value="ECO:0007669"/>
    <property type="project" value="InterPro"/>
</dbReference>
<dbReference type="Gene3D" id="2.40.50.140">
    <property type="entry name" value="Nucleic acid-binding proteins"/>
    <property type="match status" value="1"/>
</dbReference>
<accession>S8EHD2</accession>
<dbReference type="Proteomes" id="UP000015241">
    <property type="component" value="Unassembled WGS sequence"/>
</dbReference>
<keyword evidence="2" id="KW-1185">Reference proteome</keyword>
<dbReference type="GO" id="GO:1990879">
    <property type="term" value="C:CST complex"/>
    <property type="evidence" value="ECO:0007669"/>
    <property type="project" value="InterPro"/>
</dbReference>
<name>S8EHD2_FOMSC</name>
<dbReference type="InterPro" id="IPR029146">
    <property type="entry name" value="Ten1_animal_plant"/>
</dbReference>
<gene>
    <name evidence="1" type="ORF">FOMPIDRAFT_1117929</name>
</gene>
<dbReference type="eggNOG" id="ENOG502SZ4S">
    <property type="taxonomic scope" value="Eukaryota"/>
</dbReference>
<reference evidence="1 2" key="1">
    <citation type="journal article" date="2012" name="Science">
        <title>The Paleozoic origin of enzymatic lignin decomposition reconstructed from 31 fungal genomes.</title>
        <authorList>
            <person name="Floudas D."/>
            <person name="Binder M."/>
            <person name="Riley R."/>
            <person name="Barry K."/>
            <person name="Blanchette R.A."/>
            <person name="Henrissat B."/>
            <person name="Martinez A.T."/>
            <person name="Otillar R."/>
            <person name="Spatafora J.W."/>
            <person name="Yadav J.S."/>
            <person name="Aerts A."/>
            <person name="Benoit I."/>
            <person name="Boyd A."/>
            <person name="Carlson A."/>
            <person name="Copeland A."/>
            <person name="Coutinho P.M."/>
            <person name="de Vries R.P."/>
            <person name="Ferreira P."/>
            <person name="Findley K."/>
            <person name="Foster B."/>
            <person name="Gaskell J."/>
            <person name="Glotzer D."/>
            <person name="Gorecki P."/>
            <person name="Heitman J."/>
            <person name="Hesse C."/>
            <person name="Hori C."/>
            <person name="Igarashi K."/>
            <person name="Jurgens J.A."/>
            <person name="Kallen N."/>
            <person name="Kersten P."/>
            <person name="Kohler A."/>
            <person name="Kuees U."/>
            <person name="Kumar T.K.A."/>
            <person name="Kuo A."/>
            <person name="LaButti K."/>
            <person name="Larrondo L.F."/>
            <person name="Lindquist E."/>
            <person name="Ling A."/>
            <person name="Lombard V."/>
            <person name="Lucas S."/>
            <person name="Lundell T."/>
            <person name="Martin R."/>
            <person name="McLaughlin D.J."/>
            <person name="Morgenstern I."/>
            <person name="Morin E."/>
            <person name="Murat C."/>
            <person name="Nagy L.G."/>
            <person name="Nolan M."/>
            <person name="Ohm R.A."/>
            <person name="Patyshakuliyeva A."/>
            <person name="Rokas A."/>
            <person name="Ruiz-Duenas F.J."/>
            <person name="Sabat G."/>
            <person name="Salamov A."/>
            <person name="Samejima M."/>
            <person name="Schmutz J."/>
            <person name="Slot J.C."/>
            <person name="St John F."/>
            <person name="Stenlid J."/>
            <person name="Sun H."/>
            <person name="Sun S."/>
            <person name="Syed K."/>
            <person name="Tsang A."/>
            <person name="Wiebenga A."/>
            <person name="Young D."/>
            <person name="Pisabarro A."/>
            <person name="Eastwood D.C."/>
            <person name="Martin F."/>
            <person name="Cullen D."/>
            <person name="Grigoriev I.V."/>
            <person name="Hibbett D.S."/>
        </authorList>
    </citation>
    <scope>NUCLEOTIDE SEQUENCE</scope>
    <source>
        <strain evidence="2">FP-58527</strain>
    </source>
</reference>
<dbReference type="InterPro" id="IPR012340">
    <property type="entry name" value="NA-bd_OB-fold"/>
</dbReference>
<dbReference type="EMBL" id="KE504134">
    <property type="protein sequence ID" value="EPT02644.1"/>
    <property type="molecule type" value="Genomic_DNA"/>
</dbReference>
<dbReference type="HOGENOM" id="CLU_155372_0_0_1"/>
<protein>
    <submittedName>
        <fullName evidence="1">Uncharacterized protein</fullName>
    </submittedName>
</protein>
<dbReference type="AlphaFoldDB" id="S8EHD2"/>
<dbReference type="OrthoDB" id="3258172at2759"/>